<keyword evidence="1" id="KW-0472">Membrane</keyword>
<dbReference type="Proteomes" id="UP000660083">
    <property type="component" value="Unassembled WGS sequence"/>
</dbReference>
<feature type="transmembrane region" description="Helical" evidence="1">
    <location>
        <begin position="129"/>
        <end position="150"/>
    </location>
</feature>
<name>A0A8I1H8K9_ACIPI</name>
<keyword evidence="1" id="KW-1133">Transmembrane helix</keyword>
<feature type="transmembrane region" description="Helical" evidence="1">
    <location>
        <begin position="171"/>
        <end position="188"/>
    </location>
</feature>
<dbReference type="AlphaFoldDB" id="A0A8I1H8K9"/>
<feature type="transmembrane region" description="Helical" evidence="1">
    <location>
        <begin position="95"/>
        <end position="113"/>
    </location>
</feature>
<evidence type="ECO:0000313" key="2">
    <source>
        <dbReference type="EMBL" id="MBK1446632.1"/>
    </source>
</evidence>
<organism evidence="2 3">
    <name type="scientific">Acinetobacter pittii</name>
    <name type="common">Acinetobacter genomosp. 3</name>
    <dbReference type="NCBI Taxonomy" id="48296"/>
    <lineage>
        <taxon>Bacteria</taxon>
        <taxon>Pseudomonadati</taxon>
        <taxon>Pseudomonadota</taxon>
        <taxon>Gammaproteobacteria</taxon>
        <taxon>Moraxellales</taxon>
        <taxon>Moraxellaceae</taxon>
        <taxon>Acinetobacter</taxon>
        <taxon>Acinetobacter calcoaceticus/baumannii complex</taxon>
    </lineage>
</organism>
<feature type="transmembrane region" description="Helical" evidence="1">
    <location>
        <begin position="12"/>
        <end position="32"/>
    </location>
</feature>
<dbReference type="EMBL" id="JAEFCT010000024">
    <property type="protein sequence ID" value="MBK1446632.1"/>
    <property type="molecule type" value="Genomic_DNA"/>
</dbReference>
<comment type="caution">
    <text evidence="2">The sequence shown here is derived from an EMBL/GenBank/DDBJ whole genome shotgun (WGS) entry which is preliminary data.</text>
</comment>
<feature type="transmembrane region" description="Helical" evidence="1">
    <location>
        <begin position="52"/>
        <end position="74"/>
    </location>
</feature>
<evidence type="ECO:0000256" key="1">
    <source>
        <dbReference type="SAM" id="Phobius"/>
    </source>
</evidence>
<protein>
    <submittedName>
        <fullName evidence="2">Uncharacterized protein</fullName>
    </submittedName>
</protein>
<accession>A0A8I1H8K9</accession>
<sequence length="254" mass="29896">MLRDKISRIELSLIEIFSILTFIGLGYCLIYKYTFYQKLGIPGFITNLTPQFLFLTSLKLLFIGIFSIIIGILYGYIISKIMKVFPPLRLSSHNISIPTIGTILVFLIPYLIFENKIPEYLMDFKTSDIFYSYFISICTSLVVMNFNLYLDIKRNSLTPKADFKFKIELSIILAFTVGLIYFYQPYYFGSKEAKNILYRKEETLNKILLKDTIKDWYLIESMGEKLIIIDKKNNIKIIEYKDLDFIKTERKLHN</sequence>
<proteinExistence type="predicted"/>
<keyword evidence="1" id="KW-0812">Transmembrane</keyword>
<gene>
    <name evidence="2" type="ORF">JDA50_19760</name>
</gene>
<evidence type="ECO:0000313" key="3">
    <source>
        <dbReference type="Proteomes" id="UP000660083"/>
    </source>
</evidence>
<reference evidence="2" key="1">
    <citation type="submission" date="2020-12" db="EMBL/GenBank/DDBJ databases">
        <authorList>
            <person name="Chopjitt P."/>
        </authorList>
    </citation>
    <scope>NUCLEOTIDE SEQUENCE</scope>
    <source>
        <strain evidence="2">AP1</strain>
    </source>
</reference>
<dbReference type="RefSeq" id="WP_200005394.1">
    <property type="nucleotide sequence ID" value="NZ_JAEFCT010000024.1"/>
</dbReference>